<keyword evidence="15" id="KW-1185">Reference proteome</keyword>
<dbReference type="Pfam" id="PF01408">
    <property type="entry name" value="GFO_IDH_MocA"/>
    <property type="match status" value="1"/>
</dbReference>
<dbReference type="InterPro" id="IPR055170">
    <property type="entry name" value="GFO_IDH_MocA-like_dom"/>
</dbReference>
<evidence type="ECO:0000313" key="13">
    <source>
        <dbReference type="EMBL" id="CAF0940106.1"/>
    </source>
</evidence>
<accession>A0A814VR17</accession>
<dbReference type="Proteomes" id="UP000663828">
    <property type="component" value="Unassembled WGS sequence"/>
</dbReference>
<dbReference type="Gene3D" id="3.40.50.720">
    <property type="entry name" value="NAD(P)-binding Rossmann-like Domain"/>
    <property type="match status" value="1"/>
</dbReference>
<dbReference type="GO" id="GO:0047837">
    <property type="term" value="F:D-xylose 1-dehydrogenase (NADP+) activity"/>
    <property type="evidence" value="ECO:0007669"/>
    <property type="project" value="UniProtKB-EC"/>
</dbReference>
<comment type="caution">
    <text evidence="14">The sequence shown here is derived from an EMBL/GenBank/DDBJ whole genome shotgun (WGS) entry which is preliminary data.</text>
</comment>
<dbReference type="GO" id="GO:0047115">
    <property type="term" value="F:trans-1,2-dihydrobenzene-1,2-diol dehydrogenase activity"/>
    <property type="evidence" value="ECO:0007669"/>
    <property type="project" value="UniProtKB-EC"/>
</dbReference>
<dbReference type="AlphaFoldDB" id="A0A814VR17"/>
<feature type="domain" description="GFO/IDH/MocA-like oxidoreductase" evidence="12">
    <location>
        <begin position="143"/>
        <end position="246"/>
    </location>
</feature>
<protein>
    <recommendedName>
        <fullName evidence="5">Trans-1,2-dihydrobenzene-1,2-diol dehydrogenase</fullName>
        <ecNumber evidence="4">1.1.1.179</ecNumber>
        <ecNumber evidence="3">1.3.1.20</ecNumber>
    </recommendedName>
    <alternativeName>
        <fullName evidence="8">D-xylose 1-dehydrogenase</fullName>
    </alternativeName>
    <alternativeName>
        <fullName evidence="7">D-xylose-NADP dehydrogenase</fullName>
    </alternativeName>
    <alternativeName>
        <fullName evidence="6">Dimeric dihydrodiol dehydrogenase</fullName>
    </alternativeName>
</protein>
<evidence type="ECO:0000313" key="15">
    <source>
        <dbReference type="Proteomes" id="UP000663828"/>
    </source>
</evidence>
<evidence type="ECO:0000256" key="8">
    <source>
        <dbReference type="ARBA" id="ARBA00043025"/>
    </source>
</evidence>
<comment type="catalytic activity">
    <reaction evidence="9">
        <text>(1R,2R)-1,2-dihydrobenzene-1,2-diol + NADP(+) = catechol + NADPH + H(+)</text>
        <dbReference type="Rhea" id="RHEA:16729"/>
        <dbReference type="ChEBI" id="CHEBI:10702"/>
        <dbReference type="ChEBI" id="CHEBI:15378"/>
        <dbReference type="ChEBI" id="CHEBI:18135"/>
        <dbReference type="ChEBI" id="CHEBI:57783"/>
        <dbReference type="ChEBI" id="CHEBI:58349"/>
        <dbReference type="EC" id="1.3.1.20"/>
    </reaction>
</comment>
<dbReference type="InterPro" id="IPR050984">
    <property type="entry name" value="Gfo/Idh/MocA_domain"/>
</dbReference>
<dbReference type="SUPFAM" id="SSF55347">
    <property type="entry name" value="Glyceraldehyde-3-phosphate dehydrogenase-like, C-terminal domain"/>
    <property type="match status" value="1"/>
</dbReference>
<dbReference type="SUPFAM" id="SSF51735">
    <property type="entry name" value="NAD(P)-binding Rossmann-fold domains"/>
    <property type="match status" value="1"/>
</dbReference>
<organism evidence="14 15">
    <name type="scientific">Adineta ricciae</name>
    <name type="common">Rotifer</name>
    <dbReference type="NCBI Taxonomy" id="249248"/>
    <lineage>
        <taxon>Eukaryota</taxon>
        <taxon>Metazoa</taxon>
        <taxon>Spiralia</taxon>
        <taxon>Gnathifera</taxon>
        <taxon>Rotifera</taxon>
        <taxon>Eurotatoria</taxon>
        <taxon>Bdelloidea</taxon>
        <taxon>Adinetida</taxon>
        <taxon>Adinetidae</taxon>
        <taxon>Adineta</taxon>
    </lineage>
</organism>
<dbReference type="EMBL" id="CAJNOJ010000043">
    <property type="protein sequence ID" value="CAF0940106.1"/>
    <property type="molecule type" value="Genomic_DNA"/>
</dbReference>
<dbReference type="Proteomes" id="UP000663852">
    <property type="component" value="Unassembled WGS sequence"/>
</dbReference>
<evidence type="ECO:0000256" key="2">
    <source>
        <dbReference type="ARBA" id="ARBA00023002"/>
    </source>
</evidence>
<dbReference type="EC" id="1.1.1.179" evidence="4"/>
<evidence type="ECO:0000256" key="9">
    <source>
        <dbReference type="ARBA" id="ARBA00047423"/>
    </source>
</evidence>
<evidence type="ECO:0000256" key="1">
    <source>
        <dbReference type="ARBA" id="ARBA00010928"/>
    </source>
</evidence>
<feature type="domain" description="Gfo/Idh/MocA-like oxidoreductase N-terminal" evidence="11">
    <location>
        <begin position="3"/>
        <end position="125"/>
    </location>
</feature>
<dbReference type="Pfam" id="PF22725">
    <property type="entry name" value="GFO_IDH_MocA_C3"/>
    <property type="match status" value="1"/>
</dbReference>
<comment type="similarity">
    <text evidence="1">Belongs to the Gfo/Idh/MocA family.</text>
</comment>
<dbReference type="Gene3D" id="3.30.360.10">
    <property type="entry name" value="Dihydrodipicolinate Reductase, domain 2"/>
    <property type="match status" value="1"/>
</dbReference>
<dbReference type="EC" id="1.3.1.20" evidence="3"/>
<proteinExistence type="inferred from homology"/>
<evidence type="ECO:0000256" key="5">
    <source>
        <dbReference type="ARBA" id="ARBA00040603"/>
    </source>
</evidence>
<evidence type="ECO:0000259" key="12">
    <source>
        <dbReference type="Pfam" id="PF22725"/>
    </source>
</evidence>
<dbReference type="PANTHER" id="PTHR22604">
    <property type="entry name" value="OXIDOREDUCTASES"/>
    <property type="match status" value="1"/>
</dbReference>
<keyword evidence="2" id="KW-0560">Oxidoreductase</keyword>
<evidence type="ECO:0000256" key="7">
    <source>
        <dbReference type="ARBA" id="ARBA00042988"/>
    </source>
</evidence>
<dbReference type="InterPro" id="IPR036291">
    <property type="entry name" value="NAD(P)-bd_dom_sf"/>
</dbReference>
<evidence type="ECO:0000313" key="14">
    <source>
        <dbReference type="EMBL" id="CAF1191359.1"/>
    </source>
</evidence>
<evidence type="ECO:0000256" key="3">
    <source>
        <dbReference type="ARBA" id="ARBA00038853"/>
    </source>
</evidence>
<comment type="catalytic activity">
    <reaction evidence="10">
        <text>D-xylose + NADP(+) = D-xylono-1,5-lactone + NADPH + H(+)</text>
        <dbReference type="Rhea" id="RHEA:22000"/>
        <dbReference type="ChEBI" id="CHEBI:15378"/>
        <dbReference type="ChEBI" id="CHEBI:15867"/>
        <dbReference type="ChEBI" id="CHEBI:53455"/>
        <dbReference type="ChEBI" id="CHEBI:57783"/>
        <dbReference type="ChEBI" id="CHEBI:58349"/>
        <dbReference type="EC" id="1.1.1.179"/>
    </reaction>
</comment>
<evidence type="ECO:0000256" key="6">
    <source>
        <dbReference type="ARBA" id="ARBA00042926"/>
    </source>
</evidence>
<evidence type="ECO:0000259" key="11">
    <source>
        <dbReference type="Pfam" id="PF01408"/>
    </source>
</evidence>
<evidence type="ECO:0000256" key="10">
    <source>
        <dbReference type="ARBA" id="ARBA00049233"/>
    </source>
</evidence>
<dbReference type="EMBL" id="CAJNOR010001736">
    <property type="protein sequence ID" value="CAF1191359.1"/>
    <property type="molecule type" value="Genomic_DNA"/>
</dbReference>
<name>A0A814VR17_ADIRI</name>
<dbReference type="GO" id="GO:0000166">
    <property type="term" value="F:nucleotide binding"/>
    <property type="evidence" value="ECO:0007669"/>
    <property type="project" value="InterPro"/>
</dbReference>
<reference evidence="14" key="1">
    <citation type="submission" date="2021-02" db="EMBL/GenBank/DDBJ databases">
        <authorList>
            <person name="Nowell W R."/>
        </authorList>
    </citation>
    <scope>NUCLEOTIDE SEQUENCE</scope>
</reference>
<gene>
    <name evidence="13" type="ORF">EDS130_LOCUS11775</name>
    <name evidence="14" type="ORF">XAT740_LOCUS23137</name>
</gene>
<dbReference type="PANTHER" id="PTHR22604:SF105">
    <property type="entry name" value="TRANS-1,2-DIHYDROBENZENE-1,2-DIOL DEHYDROGENASE"/>
    <property type="match status" value="1"/>
</dbReference>
<sequence>MQLRWGIVGTGRICQDFCLALLTCDPQEHSIVAVGSRSKSQAEDFGREFQLDPKVQIYGSQDEVFQDANVDIVYIGTVEQVHRDLCIKALNHRKHVLCEKPLAMNTSEIEEIIAAAKKTKSFIMEGIWSRFFPIYNYLRDAVQRIGKVTFVECTFSVRNLNSVGIWSTLMAIGCYPIQAALIAFNHEEPESIRAVGHTKEHENQLSDRMVSITLLYKDNRMAVLTCLGEDIESVSSLKIYGTEGVVSIPSHFWSPTQIILPSGQIIEDPLPETMKKTNFEHSAGLRYEAMACREQILNENTEHPLMTLENSLQIGRIIEECRRQILESHK</sequence>
<dbReference type="InterPro" id="IPR000683">
    <property type="entry name" value="Gfo/Idh/MocA-like_OxRdtase_N"/>
</dbReference>
<evidence type="ECO:0000256" key="4">
    <source>
        <dbReference type="ARBA" id="ARBA00038984"/>
    </source>
</evidence>
<dbReference type="OrthoDB" id="2129491at2759"/>